<protein>
    <submittedName>
        <fullName evidence="2">Uncharacterized protein</fullName>
    </submittedName>
</protein>
<dbReference type="Gene3D" id="1.10.287.1490">
    <property type="match status" value="1"/>
</dbReference>
<dbReference type="AlphaFoldDB" id="A0A0C3RXY4"/>
<reference evidence="2 3" key="1">
    <citation type="journal article" date="2014" name="PLoS Genet.">
        <title>Analysis of the Phlebiopsis gigantea genome, transcriptome and secretome provides insight into its pioneer colonization strategies of wood.</title>
        <authorList>
            <person name="Hori C."/>
            <person name="Ishida T."/>
            <person name="Igarashi K."/>
            <person name="Samejima M."/>
            <person name="Suzuki H."/>
            <person name="Master E."/>
            <person name="Ferreira P."/>
            <person name="Ruiz-Duenas F.J."/>
            <person name="Held B."/>
            <person name="Canessa P."/>
            <person name="Larrondo L.F."/>
            <person name="Schmoll M."/>
            <person name="Druzhinina I.S."/>
            <person name="Kubicek C.P."/>
            <person name="Gaskell J.A."/>
            <person name="Kersten P."/>
            <person name="St John F."/>
            <person name="Glasner J."/>
            <person name="Sabat G."/>
            <person name="Splinter BonDurant S."/>
            <person name="Syed K."/>
            <person name="Yadav J."/>
            <person name="Mgbeahuruike A.C."/>
            <person name="Kovalchuk A."/>
            <person name="Asiegbu F.O."/>
            <person name="Lackner G."/>
            <person name="Hoffmeister D."/>
            <person name="Rencoret J."/>
            <person name="Gutierrez A."/>
            <person name="Sun H."/>
            <person name="Lindquist E."/>
            <person name="Barry K."/>
            <person name="Riley R."/>
            <person name="Grigoriev I.V."/>
            <person name="Henrissat B."/>
            <person name="Kues U."/>
            <person name="Berka R.M."/>
            <person name="Martinez A.T."/>
            <person name="Covert S.F."/>
            <person name="Blanchette R.A."/>
            <person name="Cullen D."/>
        </authorList>
    </citation>
    <scope>NUCLEOTIDE SEQUENCE [LARGE SCALE GENOMIC DNA]</scope>
    <source>
        <strain evidence="2 3">11061_1 CR5-6</strain>
    </source>
</reference>
<sequence>MNRYHRQLQDRIKNLKGKLDTALGTIEEKDQQLADCKRAYDELHADYDSLNKSHEELKKKYDELQNQLLKLSEQIATTSAELIKCRHHCAELQKQLTDEKAKAQDLANKNAALQGELDQERAKVDQLQTQLNAANATAESLRQQNASLQNQLTTATKLADTYHNNYLQSEAKLSAVTRQRDELQRKLDALEKVKPTPNPGPVLPPGVPAGMTNRGIVISGSPYWEQNYKGFFNTQTGDIVYSDCVPRQANTAAWRVNSQAYWGYNTRTGATGYVSSNPCDLYKVELKSGEDRYERRFTSKLCR</sequence>
<gene>
    <name evidence="2" type="ORF">PHLGIDRAFT_444254</name>
</gene>
<dbReference type="Proteomes" id="UP000053257">
    <property type="component" value="Unassembled WGS sequence"/>
</dbReference>
<dbReference type="SUPFAM" id="SSF57997">
    <property type="entry name" value="Tropomyosin"/>
    <property type="match status" value="1"/>
</dbReference>
<dbReference type="PANTHER" id="PTHR43941:SF1">
    <property type="entry name" value="STRUCTURAL MAINTENANCE OF CHROMOSOMES PROTEIN 2"/>
    <property type="match status" value="1"/>
</dbReference>
<keyword evidence="1" id="KW-0175">Coiled coil</keyword>
<dbReference type="GO" id="GO:0000796">
    <property type="term" value="C:condensin complex"/>
    <property type="evidence" value="ECO:0007669"/>
    <property type="project" value="TreeGrafter"/>
</dbReference>
<dbReference type="GO" id="GO:0003682">
    <property type="term" value="F:chromatin binding"/>
    <property type="evidence" value="ECO:0007669"/>
    <property type="project" value="TreeGrafter"/>
</dbReference>
<name>A0A0C3RXY4_PHLG1</name>
<dbReference type="GO" id="GO:0000793">
    <property type="term" value="C:condensed chromosome"/>
    <property type="evidence" value="ECO:0007669"/>
    <property type="project" value="TreeGrafter"/>
</dbReference>
<dbReference type="STRING" id="745531.A0A0C3RXY4"/>
<dbReference type="HOGENOM" id="CLU_918637_0_0_1"/>
<feature type="coiled-coil region" evidence="1">
    <location>
        <begin position="5"/>
        <end position="193"/>
    </location>
</feature>
<evidence type="ECO:0000313" key="2">
    <source>
        <dbReference type="EMBL" id="KIP06841.1"/>
    </source>
</evidence>
<organism evidence="2 3">
    <name type="scientific">Phlebiopsis gigantea (strain 11061_1 CR5-6)</name>
    <name type="common">White-rot fungus</name>
    <name type="synonym">Peniophora gigantea</name>
    <dbReference type="NCBI Taxonomy" id="745531"/>
    <lineage>
        <taxon>Eukaryota</taxon>
        <taxon>Fungi</taxon>
        <taxon>Dikarya</taxon>
        <taxon>Basidiomycota</taxon>
        <taxon>Agaricomycotina</taxon>
        <taxon>Agaricomycetes</taxon>
        <taxon>Polyporales</taxon>
        <taxon>Phanerochaetaceae</taxon>
        <taxon>Phlebiopsis</taxon>
    </lineage>
</organism>
<evidence type="ECO:0000256" key="1">
    <source>
        <dbReference type="SAM" id="Coils"/>
    </source>
</evidence>
<dbReference type="PANTHER" id="PTHR43941">
    <property type="entry name" value="STRUCTURAL MAINTENANCE OF CHROMOSOMES PROTEIN 2"/>
    <property type="match status" value="1"/>
</dbReference>
<dbReference type="GO" id="GO:0007076">
    <property type="term" value="P:mitotic chromosome condensation"/>
    <property type="evidence" value="ECO:0007669"/>
    <property type="project" value="TreeGrafter"/>
</dbReference>
<evidence type="ECO:0000313" key="3">
    <source>
        <dbReference type="Proteomes" id="UP000053257"/>
    </source>
</evidence>
<dbReference type="EMBL" id="KN840509">
    <property type="protein sequence ID" value="KIP06841.1"/>
    <property type="molecule type" value="Genomic_DNA"/>
</dbReference>
<proteinExistence type="predicted"/>
<accession>A0A0C3RXY4</accession>
<keyword evidence="3" id="KW-1185">Reference proteome</keyword>
<dbReference type="GO" id="GO:0000785">
    <property type="term" value="C:chromatin"/>
    <property type="evidence" value="ECO:0007669"/>
    <property type="project" value="TreeGrafter"/>
</dbReference>